<evidence type="ECO:0000313" key="2">
    <source>
        <dbReference type="Proteomes" id="UP000503447"/>
    </source>
</evidence>
<keyword evidence="2" id="KW-1185">Reference proteome</keyword>
<dbReference type="AlphaFoldDB" id="A0A6M5YMZ5"/>
<organism evidence="1 2">
    <name type="scientific">Frigoriglobus tundricola</name>
    <dbReference type="NCBI Taxonomy" id="2774151"/>
    <lineage>
        <taxon>Bacteria</taxon>
        <taxon>Pseudomonadati</taxon>
        <taxon>Planctomycetota</taxon>
        <taxon>Planctomycetia</taxon>
        <taxon>Gemmatales</taxon>
        <taxon>Gemmataceae</taxon>
        <taxon>Frigoriglobus</taxon>
    </lineage>
</organism>
<reference evidence="2" key="1">
    <citation type="submission" date="2020-05" db="EMBL/GenBank/DDBJ databases">
        <title>Frigoriglobus tundricola gen. nov., sp. nov., a psychrotolerant cellulolytic planctomycete of the family Gemmataceae with two divergent copies of 16S rRNA gene.</title>
        <authorList>
            <person name="Kulichevskaya I.S."/>
            <person name="Ivanova A.A."/>
            <person name="Naumoff D.G."/>
            <person name="Beletsky A.V."/>
            <person name="Rijpstra W.I.C."/>
            <person name="Sinninghe Damste J.S."/>
            <person name="Mardanov A.V."/>
            <person name="Ravin N.V."/>
            <person name="Dedysh S.N."/>
        </authorList>
    </citation>
    <scope>NUCLEOTIDE SEQUENCE [LARGE SCALE GENOMIC DNA]</scope>
    <source>
        <strain evidence="2">PL17</strain>
    </source>
</reference>
<dbReference type="Proteomes" id="UP000503447">
    <property type="component" value="Chromosome"/>
</dbReference>
<dbReference type="EMBL" id="CP053452">
    <property type="protein sequence ID" value="QJW94716.1"/>
    <property type="molecule type" value="Genomic_DNA"/>
</dbReference>
<dbReference type="RefSeq" id="WP_171470650.1">
    <property type="nucleotide sequence ID" value="NZ_CP053452.2"/>
</dbReference>
<accession>A0A6M5YMZ5</accession>
<evidence type="ECO:0000313" key="1">
    <source>
        <dbReference type="EMBL" id="QJW94716.1"/>
    </source>
</evidence>
<dbReference type="KEGG" id="ftj:FTUN_2238"/>
<proteinExistence type="predicted"/>
<sequence length="229" mass="26556">MCGWYEIDPTTGALVRWVEKGETPAADKYYLEDGWSVREHVWELHDMLSERGRPPIEDIVAFVVDDHIPESFAKLDAAVVDKTYYELADLWKTMGEEYREALGRDPYRVERYWMAFPEVRKMATGREQFYAGKAVRREEWFLYDWDLIFHDKQTWARLRVFDDGSADAWTATGLAGFDDEGSAGTFIGEEHYASLDTLRGMPDCAPKVPPGPPTDKSDQAEPFRYFGRW</sequence>
<gene>
    <name evidence="1" type="ORF">FTUN_2238</name>
</gene>
<name>A0A6M5YMZ5_9BACT</name>
<protein>
    <submittedName>
        <fullName evidence="1">Uncharacterized protein</fullName>
    </submittedName>
</protein>